<dbReference type="Proteomes" id="UP000018780">
    <property type="component" value="Chromosome"/>
</dbReference>
<evidence type="ECO:0000313" key="2">
    <source>
        <dbReference type="EMBL" id="AHD03121.1"/>
    </source>
</evidence>
<dbReference type="STRING" id="999552.METH_12595"/>
<proteinExistence type="predicted"/>
<accession>V9VWH8</accession>
<dbReference type="EMBL" id="CP006773">
    <property type="protein sequence ID" value="AHD03121.1"/>
    <property type="molecule type" value="Genomic_DNA"/>
</dbReference>
<dbReference type="AlphaFoldDB" id="V9VWH8"/>
<evidence type="ECO:0000313" key="3">
    <source>
        <dbReference type="Proteomes" id="UP000018780"/>
    </source>
</evidence>
<dbReference type="KEGG" id="lmd:METH_12595"/>
<feature type="region of interest" description="Disordered" evidence="1">
    <location>
        <begin position="1"/>
        <end position="32"/>
    </location>
</feature>
<evidence type="ECO:0000256" key="1">
    <source>
        <dbReference type="SAM" id="MobiDB-lite"/>
    </source>
</evidence>
<protein>
    <submittedName>
        <fullName evidence="2">Uncharacterized protein</fullName>
    </submittedName>
</protein>
<gene>
    <name evidence="2" type="ORF">METH_12595</name>
</gene>
<dbReference type="HOGENOM" id="CLU_3390079_0_0_5"/>
<keyword evidence="3" id="KW-1185">Reference proteome</keyword>
<reference evidence="2 3" key="1">
    <citation type="submission" date="2013-09" db="EMBL/GenBank/DDBJ databases">
        <authorList>
            <consortium name="DOE Joint Genome Institute"/>
            <person name="Klenk H.-P."/>
            <person name="Huntemann M."/>
            <person name="Han J."/>
            <person name="Chen A."/>
            <person name="Kyrpides N."/>
            <person name="Mavromatis K."/>
            <person name="Markowitz V."/>
            <person name="Palaniappan K."/>
            <person name="Ivanova N."/>
            <person name="Schaumberg A."/>
            <person name="Pati A."/>
            <person name="Liolios K."/>
            <person name="Nordberg H.P."/>
            <person name="Cantor M.N."/>
            <person name="Hua S.X."/>
            <person name="Woyke T."/>
        </authorList>
    </citation>
    <scope>NUCLEOTIDE SEQUENCE [LARGE SCALE GENOMIC DNA]</scope>
    <source>
        <strain evidence="2 3">DSM 14336</strain>
    </source>
</reference>
<organism evidence="2 3">
    <name type="scientific">Leisingera methylohalidivorans DSM 14336</name>
    <dbReference type="NCBI Taxonomy" id="999552"/>
    <lineage>
        <taxon>Bacteria</taxon>
        <taxon>Pseudomonadati</taxon>
        <taxon>Pseudomonadota</taxon>
        <taxon>Alphaproteobacteria</taxon>
        <taxon>Rhodobacterales</taxon>
        <taxon>Roseobacteraceae</taxon>
        <taxon>Leisingera</taxon>
    </lineage>
</organism>
<sequence length="32" mass="3506">MRAALAQFAQKSENGAKMTHPGRHLLAASRQK</sequence>
<name>V9VWH8_9RHOB</name>